<keyword evidence="4" id="KW-0545">Nucleotide biosynthesis</keyword>
<organism evidence="10 11">
    <name type="scientific">Chilo suppressalis</name>
    <name type="common">Asiatic rice borer moth</name>
    <dbReference type="NCBI Taxonomy" id="168631"/>
    <lineage>
        <taxon>Eukaryota</taxon>
        <taxon>Metazoa</taxon>
        <taxon>Ecdysozoa</taxon>
        <taxon>Arthropoda</taxon>
        <taxon>Hexapoda</taxon>
        <taxon>Insecta</taxon>
        <taxon>Pterygota</taxon>
        <taxon>Neoptera</taxon>
        <taxon>Endopterygota</taxon>
        <taxon>Lepidoptera</taxon>
        <taxon>Glossata</taxon>
        <taxon>Ditrysia</taxon>
        <taxon>Pyraloidea</taxon>
        <taxon>Crambidae</taxon>
        <taxon>Crambinae</taxon>
        <taxon>Chilo</taxon>
    </lineage>
</organism>
<evidence type="ECO:0000313" key="10">
    <source>
        <dbReference type="EMBL" id="CAH2979312.1"/>
    </source>
</evidence>
<evidence type="ECO:0000313" key="11">
    <source>
        <dbReference type="Proteomes" id="UP001153292"/>
    </source>
</evidence>
<sequence length="188" mass="21267">MDTSNEHKRLDYICWRDYFMAIAFLAAKRSKDPVCQVGACIVNKENKIMGIGYNGMPNGCCDDFFPWGKNSPIPTETKALYVCHAEMNAILNKNSADVKDCTIFVGLFPCNECAKIIIQSGIREVVYLSDEKAHKPSYQASKRMFDAAGIKYWQYTPQTDKIVIDFKKLKLSESPSKAEIEKLTLNDV</sequence>
<dbReference type="PANTHER" id="PTHR11086">
    <property type="entry name" value="DEOXYCYTIDYLATE DEAMINASE-RELATED"/>
    <property type="match status" value="1"/>
</dbReference>
<dbReference type="Gene3D" id="3.40.140.10">
    <property type="entry name" value="Cytidine Deaminase, domain 2"/>
    <property type="match status" value="1"/>
</dbReference>
<evidence type="ECO:0000256" key="3">
    <source>
        <dbReference type="ARBA" id="ARBA00022723"/>
    </source>
</evidence>
<dbReference type="Pfam" id="PF00383">
    <property type="entry name" value="dCMP_cyt_deam_1"/>
    <property type="match status" value="1"/>
</dbReference>
<name>A0ABN8L0C3_CHISP</name>
<dbReference type="SUPFAM" id="SSF53927">
    <property type="entry name" value="Cytidine deaminase-like"/>
    <property type="match status" value="1"/>
</dbReference>
<evidence type="ECO:0000256" key="5">
    <source>
        <dbReference type="ARBA" id="ARBA00022801"/>
    </source>
</evidence>
<evidence type="ECO:0000256" key="6">
    <source>
        <dbReference type="ARBA" id="ARBA00022833"/>
    </source>
</evidence>
<dbReference type="PROSITE" id="PS51747">
    <property type="entry name" value="CYT_DCMP_DEAMINASES_2"/>
    <property type="match status" value="1"/>
</dbReference>
<dbReference type="PROSITE" id="PS00903">
    <property type="entry name" value="CYT_DCMP_DEAMINASES_1"/>
    <property type="match status" value="1"/>
</dbReference>
<dbReference type="Proteomes" id="UP001153292">
    <property type="component" value="Chromosome 1"/>
</dbReference>
<keyword evidence="3" id="KW-0479">Metal-binding</keyword>
<dbReference type="InterPro" id="IPR002125">
    <property type="entry name" value="CMP_dCMP_dom"/>
</dbReference>
<evidence type="ECO:0000256" key="1">
    <source>
        <dbReference type="ARBA" id="ARBA00001947"/>
    </source>
</evidence>
<dbReference type="InterPro" id="IPR015517">
    <property type="entry name" value="dCMP_deaminase-rel"/>
</dbReference>
<keyword evidence="6" id="KW-0862">Zinc</keyword>
<evidence type="ECO:0000259" key="9">
    <source>
        <dbReference type="PROSITE" id="PS51747"/>
    </source>
</evidence>
<evidence type="ECO:0000256" key="7">
    <source>
        <dbReference type="ARBA" id="ARBA00038938"/>
    </source>
</evidence>
<keyword evidence="5" id="KW-0378">Hydrolase</keyword>
<evidence type="ECO:0000256" key="2">
    <source>
        <dbReference type="ARBA" id="ARBA00006576"/>
    </source>
</evidence>
<gene>
    <name evidence="10" type="ORF">CHILSU_LOCUS154</name>
</gene>
<keyword evidence="11" id="KW-1185">Reference proteome</keyword>
<dbReference type="EMBL" id="OU963894">
    <property type="protein sequence ID" value="CAH2979312.1"/>
    <property type="molecule type" value="Genomic_DNA"/>
</dbReference>
<dbReference type="InterPro" id="IPR016193">
    <property type="entry name" value="Cytidine_deaminase-like"/>
</dbReference>
<proteinExistence type="inferred from homology"/>
<comment type="cofactor">
    <cofactor evidence="1">
        <name>Zn(2+)</name>
        <dbReference type="ChEBI" id="CHEBI:29105"/>
    </cofactor>
</comment>
<accession>A0ABN8L0C3</accession>
<dbReference type="InterPro" id="IPR016192">
    <property type="entry name" value="APOBEC/CMP_deaminase_Zn-bd"/>
</dbReference>
<evidence type="ECO:0000256" key="8">
    <source>
        <dbReference type="ARBA" id="ARBA00041763"/>
    </source>
</evidence>
<dbReference type="CDD" id="cd01286">
    <property type="entry name" value="deoxycytidylate_deaminase"/>
    <property type="match status" value="1"/>
</dbReference>
<protein>
    <recommendedName>
        <fullName evidence="8">dCMP deaminase</fullName>
        <ecNumber evidence="7">3.5.4.12</ecNumber>
    </recommendedName>
    <alternativeName>
        <fullName evidence="8">dCMP deaminase</fullName>
    </alternativeName>
</protein>
<dbReference type="EC" id="3.5.4.12" evidence="7"/>
<dbReference type="InterPro" id="IPR035105">
    <property type="entry name" value="Deoxycytidylate_deaminase_dom"/>
</dbReference>
<feature type="domain" description="CMP/dCMP-type deaminase" evidence="9">
    <location>
        <begin position="14"/>
        <end position="152"/>
    </location>
</feature>
<evidence type="ECO:0000256" key="4">
    <source>
        <dbReference type="ARBA" id="ARBA00022727"/>
    </source>
</evidence>
<reference evidence="10" key="1">
    <citation type="submission" date="2021-12" db="EMBL/GenBank/DDBJ databases">
        <authorList>
            <person name="King R."/>
        </authorList>
    </citation>
    <scope>NUCLEOTIDE SEQUENCE</scope>
</reference>
<dbReference type="PANTHER" id="PTHR11086:SF18">
    <property type="entry name" value="DEOXYCYTIDYLATE DEAMINASE"/>
    <property type="match status" value="1"/>
</dbReference>
<comment type="similarity">
    <text evidence="2">Belongs to the cytidine and deoxycytidylate deaminase family.</text>
</comment>